<keyword evidence="2" id="KW-0378">Hydrolase</keyword>
<dbReference type="SUPFAM" id="SSF109604">
    <property type="entry name" value="HD-domain/PDEase-like"/>
    <property type="match status" value="1"/>
</dbReference>
<dbReference type="PROSITE" id="PS51832">
    <property type="entry name" value="HD_GYP"/>
    <property type="match status" value="1"/>
</dbReference>
<gene>
    <name evidence="2" type="ORF">ACFSM5_17105</name>
</gene>
<evidence type="ECO:0000259" key="1">
    <source>
        <dbReference type="PROSITE" id="PS51832"/>
    </source>
</evidence>
<protein>
    <submittedName>
        <fullName evidence="2">HD-GYP domain-containing protein</fullName>
        <ecNumber evidence="2">3.1.4.-</ecNumber>
    </submittedName>
</protein>
<dbReference type="EMBL" id="JBHUIP010000013">
    <property type="protein sequence ID" value="MFD2264626.1"/>
    <property type="molecule type" value="Genomic_DNA"/>
</dbReference>
<sequence>MQSLLAGVRRRLVEVPTLAGHSNRVAHISEFLARRLKWRPKAALMLREASELHDIGKLDIPLAVLMKPTMLTPEERALVLNHSVMGRDRLLDQREAPVFEMAAQVAAEHHEYYDGSGYPYLYRDGNRLTVPHSFGGQAAMMS</sequence>
<comment type="caution">
    <text evidence="2">The sequence shown here is derived from an EMBL/GenBank/DDBJ whole genome shotgun (WGS) entry which is preliminary data.</text>
</comment>
<organism evidence="2 3">
    <name type="scientific">Lacibacterium aquatile</name>
    <dbReference type="NCBI Taxonomy" id="1168082"/>
    <lineage>
        <taxon>Bacteria</taxon>
        <taxon>Pseudomonadati</taxon>
        <taxon>Pseudomonadota</taxon>
        <taxon>Alphaproteobacteria</taxon>
        <taxon>Rhodospirillales</taxon>
        <taxon>Rhodospirillaceae</taxon>
    </lineage>
</organism>
<evidence type="ECO:0000313" key="2">
    <source>
        <dbReference type="EMBL" id="MFD2264626.1"/>
    </source>
</evidence>
<dbReference type="Pfam" id="PF13487">
    <property type="entry name" value="HD_5"/>
    <property type="match status" value="1"/>
</dbReference>
<reference evidence="3" key="1">
    <citation type="journal article" date="2019" name="Int. J. Syst. Evol. Microbiol.">
        <title>The Global Catalogue of Microorganisms (GCM) 10K type strain sequencing project: providing services to taxonomists for standard genome sequencing and annotation.</title>
        <authorList>
            <consortium name="The Broad Institute Genomics Platform"/>
            <consortium name="The Broad Institute Genome Sequencing Center for Infectious Disease"/>
            <person name="Wu L."/>
            <person name="Ma J."/>
        </authorList>
    </citation>
    <scope>NUCLEOTIDE SEQUENCE [LARGE SCALE GENOMIC DNA]</scope>
    <source>
        <strain evidence="3">CGMCC 1.19062</strain>
    </source>
</reference>
<dbReference type="EC" id="3.1.4.-" evidence="2"/>
<dbReference type="GO" id="GO:0016787">
    <property type="term" value="F:hydrolase activity"/>
    <property type="evidence" value="ECO:0007669"/>
    <property type="project" value="UniProtKB-KW"/>
</dbReference>
<name>A0ABW5DVY0_9PROT</name>
<accession>A0ABW5DVY0</accession>
<dbReference type="RefSeq" id="WP_379877725.1">
    <property type="nucleotide sequence ID" value="NZ_JBHUIP010000013.1"/>
</dbReference>
<dbReference type="InterPro" id="IPR003607">
    <property type="entry name" value="HD/PDEase_dom"/>
</dbReference>
<dbReference type="InterPro" id="IPR037522">
    <property type="entry name" value="HD_GYP_dom"/>
</dbReference>
<dbReference type="Proteomes" id="UP001597295">
    <property type="component" value="Unassembled WGS sequence"/>
</dbReference>
<feature type="non-terminal residue" evidence="2">
    <location>
        <position position="142"/>
    </location>
</feature>
<dbReference type="CDD" id="cd00077">
    <property type="entry name" value="HDc"/>
    <property type="match status" value="1"/>
</dbReference>
<dbReference type="PANTHER" id="PTHR45228">
    <property type="entry name" value="CYCLIC DI-GMP PHOSPHODIESTERASE TM_0186-RELATED"/>
    <property type="match status" value="1"/>
</dbReference>
<feature type="domain" description="HD-GYP" evidence="1">
    <location>
        <begin position="1"/>
        <end position="142"/>
    </location>
</feature>
<dbReference type="Gene3D" id="1.10.3210.10">
    <property type="entry name" value="Hypothetical protein af1432"/>
    <property type="match status" value="1"/>
</dbReference>
<dbReference type="InterPro" id="IPR052020">
    <property type="entry name" value="Cyclic_di-GMP/3'3'-cGAMP_PDE"/>
</dbReference>
<proteinExistence type="predicted"/>
<keyword evidence="3" id="KW-1185">Reference proteome</keyword>
<evidence type="ECO:0000313" key="3">
    <source>
        <dbReference type="Proteomes" id="UP001597295"/>
    </source>
</evidence>